<feature type="compositionally biased region" description="Basic and acidic residues" evidence="2">
    <location>
        <begin position="247"/>
        <end position="269"/>
    </location>
</feature>
<feature type="region of interest" description="Disordered" evidence="2">
    <location>
        <begin position="434"/>
        <end position="463"/>
    </location>
</feature>
<dbReference type="EMBL" id="BRYA01001470">
    <property type="protein sequence ID" value="GMI44138.1"/>
    <property type="molecule type" value="Genomic_DNA"/>
</dbReference>
<evidence type="ECO:0000313" key="3">
    <source>
        <dbReference type="EMBL" id="GMI44138.1"/>
    </source>
</evidence>
<evidence type="ECO:0000256" key="2">
    <source>
        <dbReference type="SAM" id="MobiDB-lite"/>
    </source>
</evidence>
<evidence type="ECO:0000313" key="4">
    <source>
        <dbReference type="Proteomes" id="UP001165065"/>
    </source>
</evidence>
<evidence type="ECO:0000256" key="1">
    <source>
        <dbReference type="SAM" id="Coils"/>
    </source>
</evidence>
<dbReference type="OrthoDB" id="201237at2759"/>
<accession>A0A9W7GH21</accession>
<keyword evidence="4" id="KW-1185">Reference proteome</keyword>
<feature type="region of interest" description="Disordered" evidence="2">
    <location>
        <begin position="246"/>
        <end position="269"/>
    </location>
</feature>
<protein>
    <submittedName>
        <fullName evidence="3">Uncharacterized protein</fullName>
    </submittedName>
</protein>
<dbReference type="Proteomes" id="UP001165065">
    <property type="component" value="Unassembled WGS sequence"/>
</dbReference>
<sequence length="493" mass="57339">MSEHPDAFKKRFPNLKTPTFQKKCGDTLLTICFIPEKTAGGLVIRGHDPLSDRFYDTAPVLPEDWRSFGFGKFSSLKAKHKDILYNRILNGLELVSGELRLTWVWVVEARALREKKARMEYDAALLIQCFARCSNARFSVKTKRERKRAATTLQSQVRRRKAAKFTSEKRTTLRSTIMIQSCIRRIKAKAAVSAARTRSKAATSIQTRIRARSAQQNFGTYKTNTLAARLLQRAIRCRQAYSKLSQKRYDKDQKERRVREEREQAAHRAKEMAEQFARDRIALIAHEKKAAHTAWKKKKAKMAKARKQRLQQEEEEKRLKEERAKLEREQNILIYRKRIAEREREKKKKLKKMQRLLDKQARERGENPASTLFPKLAMAMGKPLDVSFYERALGKKKTKTMKVKKRKDPLASPNSRYSFEIEAAMRHMKKDVKIKVKKRSPKRMKGPPSSSNHAPEISGFDQQKFFLSKKERHKLSQITTSPVKASSLLPQII</sequence>
<name>A0A9W7GH21_9STRA</name>
<comment type="caution">
    <text evidence="3">The sequence shown here is derived from an EMBL/GenBank/DDBJ whole genome shotgun (WGS) entry which is preliminary data.</text>
</comment>
<dbReference type="AlphaFoldDB" id="A0A9W7GH21"/>
<feature type="compositionally biased region" description="Basic residues" evidence="2">
    <location>
        <begin position="434"/>
        <end position="445"/>
    </location>
</feature>
<proteinExistence type="predicted"/>
<feature type="coiled-coil region" evidence="1">
    <location>
        <begin position="300"/>
        <end position="363"/>
    </location>
</feature>
<reference evidence="4" key="1">
    <citation type="journal article" date="2023" name="Commun. Biol.">
        <title>Genome analysis of Parmales, the sister group of diatoms, reveals the evolutionary specialization of diatoms from phago-mixotrophs to photoautotrophs.</title>
        <authorList>
            <person name="Ban H."/>
            <person name="Sato S."/>
            <person name="Yoshikawa S."/>
            <person name="Yamada K."/>
            <person name="Nakamura Y."/>
            <person name="Ichinomiya M."/>
            <person name="Sato N."/>
            <person name="Blanc-Mathieu R."/>
            <person name="Endo H."/>
            <person name="Kuwata A."/>
            <person name="Ogata H."/>
        </authorList>
    </citation>
    <scope>NUCLEOTIDE SEQUENCE [LARGE SCALE GENOMIC DNA]</scope>
</reference>
<gene>
    <name evidence="3" type="ORF">TrCOL_g3437</name>
</gene>
<organism evidence="3 4">
    <name type="scientific">Triparma columacea</name>
    <dbReference type="NCBI Taxonomy" id="722753"/>
    <lineage>
        <taxon>Eukaryota</taxon>
        <taxon>Sar</taxon>
        <taxon>Stramenopiles</taxon>
        <taxon>Ochrophyta</taxon>
        <taxon>Bolidophyceae</taxon>
        <taxon>Parmales</taxon>
        <taxon>Triparmaceae</taxon>
        <taxon>Triparma</taxon>
    </lineage>
</organism>
<keyword evidence="1" id="KW-0175">Coiled coil</keyword>